<dbReference type="Proteomes" id="UP000780875">
    <property type="component" value="Unassembled WGS sequence"/>
</dbReference>
<keyword evidence="3" id="KW-1185">Reference proteome</keyword>
<reference evidence="2 3" key="1">
    <citation type="submission" date="2021-09" db="EMBL/GenBank/DDBJ databases">
        <title>Whole genome sequence of Nocardioides sp. GBK3QG-3.</title>
        <authorList>
            <person name="Tuo L."/>
        </authorList>
    </citation>
    <scope>NUCLEOTIDE SEQUENCE [LARGE SCALE GENOMIC DNA]</scope>
    <source>
        <strain evidence="2 3">GBK3QG-3</strain>
    </source>
</reference>
<dbReference type="EMBL" id="JAIQZJ010000002">
    <property type="protein sequence ID" value="MBZ5737677.1"/>
    <property type="molecule type" value="Genomic_DNA"/>
</dbReference>
<sequence>MGAEQRRRHVSPGSVYLAVRRHDPTIPVVRLRKRTLAALSHALEDEIELRCLHPVLFGGFQHEDFLRDPLPRWQELARTARACVVFAATTSHDPTEPVRLVELTGNAPLRQEWAVVADDEAFGVVLSAWEIPGQDDIQDRDRSFELVWSVESGPIRRAARVCAAMALAGGLPDADRLLTTLEETPTAEVGPRAVTEVVARILTYVDAGGRSVI</sequence>
<gene>
    <name evidence="2" type="ORF">K8U61_05845</name>
</gene>
<comment type="caution">
    <text evidence="2">The sequence shown here is derived from an EMBL/GenBank/DDBJ whole genome shotgun (WGS) entry which is preliminary data.</text>
</comment>
<proteinExistence type="predicted"/>
<dbReference type="RefSeq" id="WP_224122053.1">
    <property type="nucleotide sequence ID" value="NZ_JAIQZJ010000002.1"/>
</dbReference>
<dbReference type="InterPro" id="IPR019278">
    <property type="entry name" value="DICT_dom"/>
</dbReference>
<evidence type="ECO:0000313" key="3">
    <source>
        <dbReference type="Proteomes" id="UP000780875"/>
    </source>
</evidence>
<feature type="domain" description="DICT" evidence="1">
    <location>
        <begin position="27"/>
        <end position="130"/>
    </location>
</feature>
<evidence type="ECO:0000259" key="1">
    <source>
        <dbReference type="Pfam" id="PF10069"/>
    </source>
</evidence>
<name>A0ABS7U9Y3_9ACTN</name>
<evidence type="ECO:0000313" key="2">
    <source>
        <dbReference type="EMBL" id="MBZ5737677.1"/>
    </source>
</evidence>
<protein>
    <recommendedName>
        <fullName evidence="1">DICT domain-containing protein</fullName>
    </recommendedName>
</protein>
<organism evidence="2 3">
    <name type="scientific">Nocardioides mangrovi</name>
    <dbReference type="NCBI Taxonomy" id="2874580"/>
    <lineage>
        <taxon>Bacteria</taxon>
        <taxon>Bacillati</taxon>
        <taxon>Actinomycetota</taxon>
        <taxon>Actinomycetes</taxon>
        <taxon>Propionibacteriales</taxon>
        <taxon>Nocardioidaceae</taxon>
        <taxon>Nocardioides</taxon>
    </lineage>
</organism>
<accession>A0ABS7U9Y3</accession>
<dbReference type="Pfam" id="PF10069">
    <property type="entry name" value="DICT"/>
    <property type="match status" value="1"/>
</dbReference>